<feature type="compositionally biased region" description="Basic and acidic residues" evidence="1">
    <location>
        <begin position="39"/>
        <end position="53"/>
    </location>
</feature>
<feature type="compositionally biased region" description="Basic and acidic residues" evidence="1">
    <location>
        <begin position="1"/>
        <end position="29"/>
    </location>
</feature>
<feature type="domain" description="DUF7722" evidence="2">
    <location>
        <begin position="103"/>
        <end position="147"/>
    </location>
</feature>
<dbReference type="EMBL" id="JBJUIK010000010">
    <property type="protein sequence ID" value="KAL3517255.1"/>
    <property type="molecule type" value="Genomic_DNA"/>
</dbReference>
<evidence type="ECO:0000313" key="3">
    <source>
        <dbReference type="EMBL" id="KAL3517255.1"/>
    </source>
</evidence>
<dbReference type="InterPro" id="IPR056139">
    <property type="entry name" value="DUF7722"/>
</dbReference>
<name>A0ABD2ZG19_9GENT</name>
<dbReference type="AlphaFoldDB" id="A0ABD2ZG19"/>
<reference evidence="3 4" key="1">
    <citation type="submission" date="2024-11" db="EMBL/GenBank/DDBJ databases">
        <title>A near-complete genome assembly of Cinchona calisaya.</title>
        <authorList>
            <person name="Lian D.C."/>
            <person name="Zhao X.W."/>
            <person name="Wei L."/>
        </authorList>
    </citation>
    <scope>NUCLEOTIDE SEQUENCE [LARGE SCALE GENOMIC DNA]</scope>
    <source>
        <tissue evidence="3">Nenye</tissue>
    </source>
</reference>
<organism evidence="3 4">
    <name type="scientific">Cinchona calisaya</name>
    <dbReference type="NCBI Taxonomy" id="153742"/>
    <lineage>
        <taxon>Eukaryota</taxon>
        <taxon>Viridiplantae</taxon>
        <taxon>Streptophyta</taxon>
        <taxon>Embryophyta</taxon>
        <taxon>Tracheophyta</taxon>
        <taxon>Spermatophyta</taxon>
        <taxon>Magnoliopsida</taxon>
        <taxon>eudicotyledons</taxon>
        <taxon>Gunneridae</taxon>
        <taxon>Pentapetalae</taxon>
        <taxon>asterids</taxon>
        <taxon>lamiids</taxon>
        <taxon>Gentianales</taxon>
        <taxon>Rubiaceae</taxon>
        <taxon>Cinchonoideae</taxon>
        <taxon>Cinchoneae</taxon>
        <taxon>Cinchona</taxon>
    </lineage>
</organism>
<dbReference type="PANTHER" id="PTHR33513:SF45">
    <property type="entry name" value="CYTOPLASMIC TRNA 2-THIOLATION PROTEIN"/>
    <property type="match status" value="1"/>
</dbReference>
<sequence length="149" mass="16700">MAEKEERGQGVEEGRGRKSGEVREDDAKERRRGRKRWSRGLEEGETAREEILAKKKKKEMSGGGMEYSMSRPTPNNIGGGGSTGGGVGQHGIERCGFQMPLHYPRYTKAEYETMPEWKLNCLLAEYGLPATGDVNQKRKFAMGAFLWAQ</sequence>
<dbReference type="Pfam" id="PF24847">
    <property type="entry name" value="DUF7722"/>
    <property type="match status" value="1"/>
</dbReference>
<dbReference type="Proteomes" id="UP001630127">
    <property type="component" value="Unassembled WGS sequence"/>
</dbReference>
<evidence type="ECO:0000313" key="4">
    <source>
        <dbReference type="Proteomes" id="UP001630127"/>
    </source>
</evidence>
<evidence type="ECO:0000259" key="2">
    <source>
        <dbReference type="Pfam" id="PF24847"/>
    </source>
</evidence>
<accession>A0ABD2ZG19</accession>
<comment type="caution">
    <text evidence="3">The sequence shown here is derived from an EMBL/GenBank/DDBJ whole genome shotgun (WGS) entry which is preliminary data.</text>
</comment>
<dbReference type="PANTHER" id="PTHR33513">
    <property type="entry name" value="OS06G0523300 PROTEIN"/>
    <property type="match status" value="1"/>
</dbReference>
<evidence type="ECO:0000256" key="1">
    <source>
        <dbReference type="SAM" id="MobiDB-lite"/>
    </source>
</evidence>
<feature type="compositionally biased region" description="Gly residues" evidence="1">
    <location>
        <begin position="77"/>
        <end position="89"/>
    </location>
</feature>
<feature type="region of interest" description="Disordered" evidence="1">
    <location>
        <begin position="1"/>
        <end position="91"/>
    </location>
</feature>
<keyword evidence="4" id="KW-1185">Reference proteome</keyword>
<protein>
    <recommendedName>
        <fullName evidence="2">DUF7722 domain-containing protein</fullName>
    </recommendedName>
</protein>
<proteinExistence type="predicted"/>
<gene>
    <name evidence="3" type="ORF">ACH5RR_024157</name>
</gene>